<protein>
    <submittedName>
        <fullName evidence="1">Uncharacterized protein</fullName>
    </submittedName>
</protein>
<dbReference type="EMBL" id="LAZR01051084">
    <property type="protein sequence ID" value="KKK85922.1"/>
    <property type="molecule type" value="Genomic_DNA"/>
</dbReference>
<evidence type="ECO:0000313" key="1">
    <source>
        <dbReference type="EMBL" id="KKK85922.1"/>
    </source>
</evidence>
<gene>
    <name evidence="1" type="ORF">LCGC14_2768400</name>
</gene>
<dbReference type="AlphaFoldDB" id="A0A0F8YWV9"/>
<reference evidence="1" key="1">
    <citation type="journal article" date="2015" name="Nature">
        <title>Complex archaea that bridge the gap between prokaryotes and eukaryotes.</title>
        <authorList>
            <person name="Spang A."/>
            <person name="Saw J.H."/>
            <person name="Jorgensen S.L."/>
            <person name="Zaremba-Niedzwiedzka K."/>
            <person name="Martijn J."/>
            <person name="Lind A.E."/>
            <person name="van Eijk R."/>
            <person name="Schleper C."/>
            <person name="Guy L."/>
            <person name="Ettema T.J."/>
        </authorList>
    </citation>
    <scope>NUCLEOTIDE SEQUENCE</scope>
</reference>
<organism evidence="1">
    <name type="scientific">marine sediment metagenome</name>
    <dbReference type="NCBI Taxonomy" id="412755"/>
    <lineage>
        <taxon>unclassified sequences</taxon>
        <taxon>metagenomes</taxon>
        <taxon>ecological metagenomes</taxon>
    </lineage>
</organism>
<feature type="non-terminal residue" evidence="1">
    <location>
        <position position="1"/>
    </location>
</feature>
<comment type="caution">
    <text evidence="1">The sequence shown here is derived from an EMBL/GenBank/DDBJ whole genome shotgun (WGS) entry which is preliminary data.</text>
</comment>
<name>A0A0F8YWV9_9ZZZZ</name>
<sequence>SLAFSGSNQARKGRLVNALAVRGDERRDTLR</sequence>
<proteinExistence type="predicted"/>
<accession>A0A0F8YWV9</accession>